<name>A0A8J4R900_9ROSI</name>
<comment type="caution">
    <text evidence="1">The sequence shown here is derived from an EMBL/GenBank/DDBJ whole genome shotgun (WGS) entry which is preliminary data.</text>
</comment>
<accession>A0A8J4R900</accession>
<keyword evidence="2" id="KW-1185">Reference proteome</keyword>
<protein>
    <submittedName>
        <fullName evidence="1">Uncharacterized protein</fullName>
    </submittedName>
</protein>
<evidence type="ECO:0000313" key="1">
    <source>
        <dbReference type="EMBL" id="KAF3965940.1"/>
    </source>
</evidence>
<proteinExistence type="predicted"/>
<dbReference type="AlphaFoldDB" id="A0A8J4R900"/>
<organism evidence="1 2">
    <name type="scientific">Castanea mollissima</name>
    <name type="common">Chinese chestnut</name>
    <dbReference type="NCBI Taxonomy" id="60419"/>
    <lineage>
        <taxon>Eukaryota</taxon>
        <taxon>Viridiplantae</taxon>
        <taxon>Streptophyta</taxon>
        <taxon>Embryophyta</taxon>
        <taxon>Tracheophyta</taxon>
        <taxon>Spermatophyta</taxon>
        <taxon>Magnoliopsida</taxon>
        <taxon>eudicotyledons</taxon>
        <taxon>Gunneridae</taxon>
        <taxon>Pentapetalae</taxon>
        <taxon>rosids</taxon>
        <taxon>fabids</taxon>
        <taxon>Fagales</taxon>
        <taxon>Fagaceae</taxon>
        <taxon>Castanea</taxon>
    </lineage>
</organism>
<reference evidence="1" key="1">
    <citation type="submission" date="2020-03" db="EMBL/GenBank/DDBJ databases">
        <title>Castanea mollissima Vanexum genome sequencing.</title>
        <authorList>
            <person name="Staton M."/>
        </authorList>
    </citation>
    <scope>NUCLEOTIDE SEQUENCE</scope>
    <source>
        <tissue evidence="1">Leaf</tissue>
    </source>
</reference>
<sequence length="93" mass="10842">MSPSKVPWRGSGKHLVSEDEKDKRIRELSLELYNEKQKCKRRITESLFAELGYIVLAKELRKQPIHATVPVTKKTRESQKKSWKWILSSTTSS</sequence>
<gene>
    <name evidence="1" type="ORF">CMV_009912</name>
</gene>
<dbReference type="EMBL" id="JRKL02001117">
    <property type="protein sequence ID" value="KAF3965940.1"/>
    <property type="molecule type" value="Genomic_DNA"/>
</dbReference>
<evidence type="ECO:0000313" key="2">
    <source>
        <dbReference type="Proteomes" id="UP000737018"/>
    </source>
</evidence>
<dbReference type="Proteomes" id="UP000737018">
    <property type="component" value="Unassembled WGS sequence"/>
</dbReference>